<dbReference type="Proteomes" id="UP000027219">
    <property type="component" value="Unassembled WGS sequence"/>
</dbReference>
<dbReference type="GO" id="GO:0015627">
    <property type="term" value="C:type II protein secretion system complex"/>
    <property type="evidence" value="ECO:0007669"/>
    <property type="project" value="InterPro"/>
</dbReference>
<accession>A0A066URI3</accession>
<feature type="compositionally biased region" description="Low complexity" evidence="1">
    <location>
        <begin position="161"/>
        <end position="180"/>
    </location>
</feature>
<evidence type="ECO:0000259" key="3">
    <source>
        <dbReference type="Pfam" id="PF16537"/>
    </source>
</evidence>
<comment type="caution">
    <text evidence="4">The sequence shown here is derived from an EMBL/GenBank/DDBJ whole genome shotgun (WGS) entry which is preliminary data.</text>
</comment>
<dbReference type="InterPro" id="IPR032389">
    <property type="entry name" value="GspB_C"/>
</dbReference>
<dbReference type="OrthoDB" id="5432325at2"/>
<dbReference type="RefSeq" id="WP_032553080.1">
    <property type="nucleotide sequence ID" value="NZ_JBEEAX010000002.1"/>
</dbReference>
<protein>
    <submittedName>
        <fullName evidence="4">General secretion pathway protein GspA</fullName>
    </submittedName>
</protein>
<keyword evidence="2" id="KW-1133">Transmembrane helix</keyword>
<feature type="compositionally biased region" description="Basic and acidic residues" evidence="1">
    <location>
        <begin position="137"/>
        <end position="150"/>
    </location>
</feature>
<dbReference type="Pfam" id="PF16537">
    <property type="entry name" value="T2SSB"/>
    <property type="match status" value="1"/>
</dbReference>
<proteinExistence type="predicted"/>
<evidence type="ECO:0000256" key="2">
    <source>
        <dbReference type="SAM" id="Phobius"/>
    </source>
</evidence>
<keyword evidence="2" id="KW-0472">Membrane</keyword>
<dbReference type="AlphaFoldDB" id="A0A066URI3"/>
<keyword evidence="5" id="KW-1185">Reference proteome</keyword>
<dbReference type="EMBL" id="JFFR01000028">
    <property type="protein sequence ID" value="KDN26803.1"/>
    <property type="molecule type" value="Genomic_DNA"/>
</dbReference>
<dbReference type="STRING" id="212667.VFDL14_09025"/>
<evidence type="ECO:0000256" key="1">
    <source>
        <dbReference type="SAM" id="MobiDB-lite"/>
    </source>
</evidence>
<organism evidence="4 5">
    <name type="scientific">Vibrio fortis</name>
    <dbReference type="NCBI Taxonomy" id="212667"/>
    <lineage>
        <taxon>Bacteria</taxon>
        <taxon>Pseudomonadati</taxon>
        <taxon>Pseudomonadota</taxon>
        <taxon>Gammaproteobacteria</taxon>
        <taxon>Vibrionales</taxon>
        <taxon>Vibrionaceae</taxon>
        <taxon>Vibrio</taxon>
    </lineage>
</organism>
<evidence type="ECO:0000313" key="5">
    <source>
        <dbReference type="Proteomes" id="UP000027219"/>
    </source>
</evidence>
<evidence type="ECO:0000313" key="4">
    <source>
        <dbReference type="EMBL" id="KDN26803.1"/>
    </source>
</evidence>
<feature type="transmembrane region" description="Helical" evidence="2">
    <location>
        <begin position="36"/>
        <end position="56"/>
    </location>
</feature>
<reference evidence="4 5" key="1">
    <citation type="submission" date="2014-02" db="EMBL/GenBank/DDBJ databases">
        <title>Vibrio fortis Dalian14 Genome Sequencing.</title>
        <authorList>
            <person name="Wang Y."/>
            <person name="Song L."/>
            <person name="Liu G."/>
            <person name="Ding J."/>
        </authorList>
    </citation>
    <scope>NUCLEOTIDE SEQUENCE [LARGE SCALE GENOMIC DNA]</scope>
    <source>
        <strain evidence="4 5">Dalian14</strain>
    </source>
</reference>
<feature type="region of interest" description="Disordered" evidence="1">
    <location>
        <begin position="132"/>
        <end position="184"/>
    </location>
</feature>
<gene>
    <name evidence="4" type="ORF">VFDL14_09025</name>
</gene>
<sequence length="309" mass="33871">MSRTMSRLQKSEMPGFQQHVVSTQAPKLRSHRGASIAMSLLILLVPSLLVAGGLLYQERTSKEQESAVALTESVSVVAAVTPESTPAQEAPQLDAELVVSNADSELFSIRPAPRVGELKTLPRQMHYASVNAETVNSDERETQVSNKQDDSALAQVDSESEPQQSPAESSKPQVKQSSSSAGNEAMEGDLLQGLDLTELSPELALKIESILDNSDSPSEVDIDQYRPQPTVQLESHTQSLSGRLPSLNLQTHMYSSSAERRWVKINDKEVAQGDWITPEVQLIEVKPQSIVVEFEEQAIEIPALYEWQG</sequence>
<keyword evidence="2" id="KW-0812">Transmembrane</keyword>
<name>A0A066URI3_9VIBR</name>
<feature type="domain" description="Type II secretion system protein GspB C-terminal" evidence="3">
    <location>
        <begin position="244"/>
        <end position="303"/>
    </location>
</feature>